<dbReference type="InterPro" id="IPR038050">
    <property type="entry name" value="Neuro_actylchol_rec"/>
</dbReference>
<feature type="transmembrane region" description="Helical" evidence="11">
    <location>
        <begin position="395"/>
        <end position="413"/>
    </location>
</feature>
<dbReference type="InterPro" id="IPR006201">
    <property type="entry name" value="Neur_channel"/>
</dbReference>
<dbReference type="InterPro" id="IPR006029">
    <property type="entry name" value="Neurotrans-gated_channel_TM"/>
</dbReference>
<name>A0A4D5S181_IXOSC</name>
<dbReference type="GO" id="GO:0005254">
    <property type="term" value="F:chloride channel activity"/>
    <property type="evidence" value="ECO:0007669"/>
    <property type="project" value="UniProtKB-ARBA"/>
</dbReference>
<feature type="transmembrane region" description="Helical" evidence="11">
    <location>
        <begin position="308"/>
        <end position="331"/>
    </location>
</feature>
<dbReference type="InterPro" id="IPR018000">
    <property type="entry name" value="Neurotransmitter_ion_chnl_CS"/>
</dbReference>
<dbReference type="InterPro" id="IPR006028">
    <property type="entry name" value="GABAA/Glycine_rcpt"/>
</dbReference>
<dbReference type="EMBL" id="GHJT01008984">
    <property type="protein sequence ID" value="MOY42955.1"/>
    <property type="molecule type" value="Transcribed_RNA"/>
</dbReference>
<keyword evidence="7 11" id="KW-1133">Transmembrane helix</keyword>
<keyword evidence="3 11" id="KW-0813">Transport</keyword>
<dbReference type="AlphaFoldDB" id="A0A4D5S181"/>
<dbReference type="Pfam" id="PF02932">
    <property type="entry name" value="Neur_chan_memb"/>
    <property type="match status" value="1"/>
</dbReference>
<evidence type="ECO:0000256" key="3">
    <source>
        <dbReference type="ARBA" id="ARBA00022448"/>
    </source>
</evidence>
<evidence type="ECO:0000256" key="5">
    <source>
        <dbReference type="ARBA" id="ARBA00022692"/>
    </source>
</evidence>
<reference evidence="14" key="1">
    <citation type="submission" date="2019-04" db="EMBL/GenBank/DDBJ databases">
        <title>An insight into the mialome of Ixodes scapularis.</title>
        <authorList>
            <person name="Ribeiro J.M."/>
            <person name="Mather T.N."/>
            <person name="Karim S."/>
        </authorList>
    </citation>
    <scope>NUCLEOTIDE SEQUENCE</scope>
</reference>
<evidence type="ECO:0000256" key="11">
    <source>
        <dbReference type="RuleBase" id="RU000687"/>
    </source>
</evidence>
<evidence type="ECO:0000256" key="4">
    <source>
        <dbReference type="ARBA" id="ARBA00022475"/>
    </source>
</evidence>
<dbReference type="InterPro" id="IPR036719">
    <property type="entry name" value="Neuro-gated_channel_TM_sf"/>
</dbReference>
<dbReference type="Gene3D" id="2.70.170.10">
    <property type="entry name" value="Neurotransmitter-gated ion-channel ligand-binding domain"/>
    <property type="match status" value="1"/>
</dbReference>
<dbReference type="OrthoDB" id="442503at2759"/>
<dbReference type="FunFam" id="2.70.170.10:FF:000065">
    <property type="entry name" value="Glutamate-gated chloride channel, putative"/>
    <property type="match status" value="1"/>
</dbReference>
<sequence length="415" mass="46870">MSVSFRVNGVALVTAILCSSVVPLVPGGSSHSKADDLDILDELLRNYDRRALPSSHLGIATRVTCEIYIRSFGSINPSNMDYEVDLYLRQAWIDERLRKSTLSRPLDLNDPKLVQMIWKPEVFFANAKHAEFQYVTVPNVLVRINPSGEILYMLRLKLRFSCMMDLYRYPMDSQVCSIEIASFSKTTEELLLEWSGSQPVVLFDNLKLPQFEIEKVNTSLCKEKFHIGEYSCLKADFHLQRSLGYHMVQTYLPTTLIVVISWVSFWLDVDAIPARVTLGVTTLLTISSKGAGIQGNLPPVSYIKAMDVWIGSCTSFVFAALLEFTFVNYLWRRLPNKFLCSQVTSNEASSDVPKIDTAAQLLCDKSGHAEVRTTVQGSRPNGKVNAKRIDQLSRVAFPALFLAFNLVYWPYYISS</sequence>
<dbReference type="SUPFAM" id="SSF63712">
    <property type="entry name" value="Nicotinic receptor ligand binding domain-like"/>
    <property type="match status" value="1"/>
</dbReference>
<evidence type="ECO:0000259" key="13">
    <source>
        <dbReference type="Pfam" id="PF02932"/>
    </source>
</evidence>
<dbReference type="VEuPathDB" id="VectorBase:ISCI006558"/>
<evidence type="ECO:0000256" key="1">
    <source>
        <dbReference type="ARBA" id="ARBA00004141"/>
    </source>
</evidence>
<dbReference type="VEuPathDB" id="VectorBase:ISCP_009679"/>
<keyword evidence="9 11" id="KW-0472">Membrane</keyword>
<feature type="domain" description="Neurotransmitter-gated ion-channel transmembrane" evidence="13">
    <location>
        <begin position="250"/>
        <end position="354"/>
    </location>
</feature>
<comment type="subcellular location">
    <subcellularLocation>
        <location evidence="2">Cell membrane</location>
    </subcellularLocation>
    <subcellularLocation>
        <location evidence="1">Membrane</location>
        <topology evidence="1">Multi-pass membrane protein</topology>
    </subcellularLocation>
</comment>
<evidence type="ECO:0000256" key="10">
    <source>
        <dbReference type="ARBA" id="ARBA00023303"/>
    </source>
</evidence>
<dbReference type="GO" id="GO:0099095">
    <property type="term" value="F:ligand-gated monoatomic anion channel activity"/>
    <property type="evidence" value="ECO:0007669"/>
    <property type="project" value="UniProtKB-ARBA"/>
</dbReference>
<dbReference type="NCBIfam" id="TIGR00860">
    <property type="entry name" value="LIC"/>
    <property type="match status" value="1"/>
</dbReference>
<dbReference type="VEuPathDB" id="VectorBase:ISCW006558"/>
<comment type="similarity">
    <text evidence="11">Belongs to the ligand-gated ion channel (TC 1.A.9) family.</text>
</comment>
<dbReference type="PANTHER" id="PTHR18945">
    <property type="entry name" value="NEUROTRANSMITTER GATED ION CHANNEL"/>
    <property type="match status" value="1"/>
</dbReference>
<keyword evidence="10 11" id="KW-0407">Ion channel</keyword>
<dbReference type="Gene3D" id="1.20.58.390">
    <property type="entry name" value="Neurotransmitter-gated ion-channel transmembrane domain"/>
    <property type="match status" value="1"/>
</dbReference>
<organism evidence="14">
    <name type="scientific">Ixodes scapularis</name>
    <name type="common">Black-legged tick</name>
    <name type="synonym">Deer tick</name>
    <dbReference type="NCBI Taxonomy" id="6945"/>
    <lineage>
        <taxon>Eukaryota</taxon>
        <taxon>Metazoa</taxon>
        <taxon>Ecdysozoa</taxon>
        <taxon>Arthropoda</taxon>
        <taxon>Chelicerata</taxon>
        <taxon>Arachnida</taxon>
        <taxon>Acari</taxon>
        <taxon>Parasitiformes</taxon>
        <taxon>Ixodida</taxon>
        <taxon>Ixodoidea</taxon>
        <taxon>Ixodidae</taxon>
        <taxon>Ixodinae</taxon>
        <taxon>Ixodes</taxon>
    </lineage>
</organism>
<dbReference type="GO" id="GO:0005230">
    <property type="term" value="F:extracellular ligand-gated monoatomic ion channel activity"/>
    <property type="evidence" value="ECO:0007669"/>
    <property type="project" value="InterPro"/>
</dbReference>
<feature type="chain" id="PRO_5022251872" evidence="11">
    <location>
        <begin position="28"/>
        <end position="415"/>
    </location>
</feature>
<comment type="caution">
    <text evidence="11">Lacks conserved residue(s) required for the propagation of feature annotation.</text>
</comment>
<evidence type="ECO:0000256" key="7">
    <source>
        <dbReference type="ARBA" id="ARBA00022989"/>
    </source>
</evidence>
<accession>A0A4D5S181</accession>
<evidence type="ECO:0000256" key="2">
    <source>
        <dbReference type="ARBA" id="ARBA00004236"/>
    </source>
</evidence>
<evidence type="ECO:0000256" key="6">
    <source>
        <dbReference type="ARBA" id="ARBA00022729"/>
    </source>
</evidence>
<dbReference type="PRINTS" id="PR00252">
    <property type="entry name" value="NRIONCHANNEL"/>
</dbReference>
<keyword evidence="14" id="KW-0675">Receptor</keyword>
<dbReference type="SUPFAM" id="SSF90112">
    <property type="entry name" value="Neurotransmitter-gated ion-channel transmembrane pore"/>
    <property type="match status" value="1"/>
</dbReference>
<dbReference type="Pfam" id="PF02931">
    <property type="entry name" value="Neur_chan_LBD"/>
    <property type="match status" value="1"/>
</dbReference>
<dbReference type="InterPro" id="IPR006202">
    <property type="entry name" value="Neur_chan_lig-bd"/>
</dbReference>
<keyword evidence="6 11" id="KW-0732">Signal</keyword>
<evidence type="ECO:0000313" key="14">
    <source>
        <dbReference type="EMBL" id="MOY42955.1"/>
    </source>
</evidence>
<dbReference type="PROSITE" id="PS00236">
    <property type="entry name" value="NEUROTR_ION_CHANNEL"/>
    <property type="match status" value="1"/>
</dbReference>
<feature type="domain" description="Neurotransmitter-gated ion-channel ligand-binding" evidence="12">
    <location>
        <begin position="38"/>
        <end position="241"/>
    </location>
</feature>
<keyword evidence="8 11" id="KW-0406">Ion transport</keyword>
<dbReference type="GO" id="GO:0005886">
    <property type="term" value="C:plasma membrane"/>
    <property type="evidence" value="ECO:0007669"/>
    <property type="project" value="UniProtKB-SubCell"/>
</dbReference>
<evidence type="ECO:0000256" key="8">
    <source>
        <dbReference type="ARBA" id="ARBA00023065"/>
    </source>
</evidence>
<feature type="signal peptide" evidence="11">
    <location>
        <begin position="1"/>
        <end position="27"/>
    </location>
</feature>
<dbReference type="PRINTS" id="PR00253">
    <property type="entry name" value="GABAARECEPTR"/>
</dbReference>
<keyword evidence="5 11" id="KW-0812">Transmembrane</keyword>
<keyword evidence="4" id="KW-1003">Cell membrane</keyword>
<evidence type="ECO:0000259" key="12">
    <source>
        <dbReference type="Pfam" id="PF02931"/>
    </source>
</evidence>
<dbReference type="GO" id="GO:0004888">
    <property type="term" value="F:transmembrane signaling receptor activity"/>
    <property type="evidence" value="ECO:0007669"/>
    <property type="project" value="InterPro"/>
</dbReference>
<proteinExistence type="inferred from homology"/>
<evidence type="ECO:0000256" key="9">
    <source>
        <dbReference type="ARBA" id="ARBA00023136"/>
    </source>
</evidence>
<protein>
    <submittedName>
        <fullName evidence="14">Putative glycine receptor subunit alpha-2-like isoform x2</fullName>
    </submittedName>
</protein>
<dbReference type="InterPro" id="IPR036734">
    <property type="entry name" value="Neur_chan_lig-bd_sf"/>
</dbReference>
<dbReference type="CDD" id="cd19049">
    <property type="entry name" value="LGIC_TM_anion"/>
    <property type="match status" value="1"/>
</dbReference>